<evidence type="ECO:0000313" key="2">
    <source>
        <dbReference type="Proteomes" id="UP000257139"/>
    </source>
</evidence>
<dbReference type="AlphaFoldDB" id="A0A7Z7J8F8"/>
<proteinExistence type="predicted"/>
<sequence>MKPLSHKAFQLSVRHRCVPVLHRSGVPGVLRCQPETRAVQANSDDSTDALVHIPAHRSLPAGMAH</sequence>
<gene>
    <name evidence="1" type="ORF">CBM2594_A40500</name>
</gene>
<dbReference type="EMBL" id="OGUU01000008">
    <property type="protein sequence ID" value="SPC09177.1"/>
    <property type="molecule type" value="Genomic_DNA"/>
</dbReference>
<organism evidence="1 2">
    <name type="scientific">Cupriavidus taiwanensis</name>
    <dbReference type="NCBI Taxonomy" id="164546"/>
    <lineage>
        <taxon>Bacteria</taxon>
        <taxon>Pseudomonadati</taxon>
        <taxon>Pseudomonadota</taxon>
        <taxon>Betaproteobacteria</taxon>
        <taxon>Burkholderiales</taxon>
        <taxon>Burkholderiaceae</taxon>
        <taxon>Cupriavidus</taxon>
    </lineage>
</organism>
<evidence type="ECO:0000313" key="1">
    <source>
        <dbReference type="EMBL" id="SPC09177.1"/>
    </source>
</evidence>
<dbReference type="Proteomes" id="UP000257139">
    <property type="component" value="Chromosome CBM2594_a"/>
</dbReference>
<protein>
    <submittedName>
        <fullName evidence="1">Uncharacterized protein</fullName>
    </submittedName>
</protein>
<accession>A0A7Z7J8F8</accession>
<reference evidence="1 2" key="1">
    <citation type="submission" date="2018-01" db="EMBL/GenBank/DDBJ databases">
        <authorList>
            <person name="Clerissi C."/>
        </authorList>
    </citation>
    <scope>NUCLEOTIDE SEQUENCE [LARGE SCALE GENOMIC DNA]</scope>
    <source>
        <strain evidence="1">Cupriavidus taiwanensis STM 6021</strain>
    </source>
</reference>
<comment type="caution">
    <text evidence="1">The sequence shown here is derived from an EMBL/GenBank/DDBJ whole genome shotgun (WGS) entry which is preliminary data.</text>
</comment>
<name>A0A7Z7J8F8_9BURK</name>